<dbReference type="Proteomes" id="UP001219525">
    <property type="component" value="Unassembled WGS sequence"/>
</dbReference>
<feature type="compositionally biased region" description="Basic and acidic residues" evidence="1">
    <location>
        <begin position="116"/>
        <end position="127"/>
    </location>
</feature>
<name>A0AAD6UW40_9AGAR</name>
<dbReference type="AlphaFoldDB" id="A0AAD6UW40"/>
<comment type="caution">
    <text evidence="2">The sequence shown here is derived from an EMBL/GenBank/DDBJ whole genome shotgun (WGS) entry which is preliminary data.</text>
</comment>
<dbReference type="EMBL" id="JARJCW010000088">
    <property type="protein sequence ID" value="KAJ7195816.1"/>
    <property type="molecule type" value="Genomic_DNA"/>
</dbReference>
<protein>
    <submittedName>
        <fullName evidence="2">Uncharacterized protein</fullName>
    </submittedName>
</protein>
<accession>A0AAD6UW40</accession>
<reference evidence="2" key="1">
    <citation type="submission" date="2023-03" db="EMBL/GenBank/DDBJ databases">
        <title>Massive genome expansion in bonnet fungi (Mycena s.s.) driven by repeated elements and novel gene families across ecological guilds.</title>
        <authorList>
            <consortium name="Lawrence Berkeley National Laboratory"/>
            <person name="Harder C.B."/>
            <person name="Miyauchi S."/>
            <person name="Viragh M."/>
            <person name="Kuo A."/>
            <person name="Thoen E."/>
            <person name="Andreopoulos B."/>
            <person name="Lu D."/>
            <person name="Skrede I."/>
            <person name="Drula E."/>
            <person name="Henrissat B."/>
            <person name="Morin E."/>
            <person name="Kohler A."/>
            <person name="Barry K."/>
            <person name="LaButti K."/>
            <person name="Morin E."/>
            <person name="Salamov A."/>
            <person name="Lipzen A."/>
            <person name="Mereny Z."/>
            <person name="Hegedus B."/>
            <person name="Baldrian P."/>
            <person name="Stursova M."/>
            <person name="Weitz H."/>
            <person name="Taylor A."/>
            <person name="Grigoriev I.V."/>
            <person name="Nagy L.G."/>
            <person name="Martin F."/>
            <person name="Kauserud H."/>
        </authorList>
    </citation>
    <scope>NUCLEOTIDE SEQUENCE</scope>
    <source>
        <strain evidence="2">9144</strain>
    </source>
</reference>
<evidence type="ECO:0000256" key="1">
    <source>
        <dbReference type="SAM" id="MobiDB-lite"/>
    </source>
</evidence>
<evidence type="ECO:0000313" key="3">
    <source>
        <dbReference type="Proteomes" id="UP001219525"/>
    </source>
</evidence>
<keyword evidence="3" id="KW-1185">Reference proteome</keyword>
<sequence>MFARQCARFESNLGPNFSTPVKSPSWSASRDIVRTQKYRVVLSLPEICLELQADQLRHRETSSQVKTLGVRGRPENALFDDEALPAFVKAKAAAAASGCPVHENGDGKSTATRSTSAREHDIPPRGPRHVYDHRLGSGYALQQRVGVGDVFDSQWASRSAREDPGAAAAVAGAGAGRPEGAAGVAPGPCHAMPCDAHQDGFFTGFQQLDLGSQKWYPILKEASSVPEVDVESRVTKFRHQRLESEARDEQKRLND</sequence>
<gene>
    <name evidence="2" type="ORF">GGX14DRAFT_403785</name>
</gene>
<feature type="region of interest" description="Disordered" evidence="1">
    <location>
        <begin position="98"/>
        <end position="127"/>
    </location>
</feature>
<evidence type="ECO:0000313" key="2">
    <source>
        <dbReference type="EMBL" id="KAJ7195816.1"/>
    </source>
</evidence>
<proteinExistence type="predicted"/>
<organism evidence="2 3">
    <name type="scientific">Mycena pura</name>
    <dbReference type="NCBI Taxonomy" id="153505"/>
    <lineage>
        <taxon>Eukaryota</taxon>
        <taxon>Fungi</taxon>
        <taxon>Dikarya</taxon>
        <taxon>Basidiomycota</taxon>
        <taxon>Agaricomycotina</taxon>
        <taxon>Agaricomycetes</taxon>
        <taxon>Agaricomycetidae</taxon>
        <taxon>Agaricales</taxon>
        <taxon>Marasmiineae</taxon>
        <taxon>Mycenaceae</taxon>
        <taxon>Mycena</taxon>
    </lineage>
</organism>